<evidence type="ECO:0000256" key="1">
    <source>
        <dbReference type="SAM" id="MobiDB-lite"/>
    </source>
</evidence>
<gene>
    <name evidence="2" type="ORF">BDW42DRAFT_2763</name>
</gene>
<organism evidence="2 3">
    <name type="scientific">Aspergillus taichungensis</name>
    <dbReference type="NCBI Taxonomy" id="482145"/>
    <lineage>
        <taxon>Eukaryota</taxon>
        <taxon>Fungi</taxon>
        <taxon>Dikarya</taxon>
        <taxon>Ascomycota</taxon>
        <taxon>Pezizomycotina</taxon>
        <taxon>Eurotiomycetes</taxon>
        <taxon>Eurotiomycetidae</taxon>
        <taxon>Eurotiales</taxon>
        <taxon>Aspergillaceae</taxon>
        <taxon>Aspergillus</taxon>
        <taxon>Aspergillus subgen. Circumdati</taxon>
    </lineage>
</organism>
<keyword evidence="3" id="KW-1185">Reference proteome</keyword>
<evidence type="ECO:0000313" key="3">
    <source>
        <dbReference type="Proteomes" id="UP000235023"/>
    </source>
</evidence>
<accession>A0A2J5I5V7</accession>
<dbReference type="Proteomes" id="UP000235023">
    <property type="component" value="Unassembled WGS sequence"/>
</dbReference>
<reference evidence="3" key="1">
    <citation type="submission" date="2017-12" db="EMBL/GenBank/DDBJ databases">
        <authorList>
            <consortium name="DOE Joint Genome Institute"/>
            <person name="Mondo S.J."/>
            <person name="Kjaerbolling I."/>
            <person name="Vesth T.C."/>
            <person name="Frisvad J.C."/>
            <person name="Nybo J.L."/>
            <person name="Theobald S."/>
            <person name="Kuo A."/>
            <person name="Bowyer P."/>
            <person name="Matsuda Y."/>
            <person name="Lyhne E.K."/>
            <person name="Kogle M.E."/>
            <person name="Clum A."/>
            <person name="Lipzen A."/>
            <person name="Salamov A."/>
            <person name="Ngan C.Y."/>
            <person name="Daum C."/>
            <person name="Chiniquy J."/>
            <person name="Barry K."/>
            <person name="LaButti K."/>
            <person name="Haridas S."/>
            <person name="Simmons B.A."/>
            <person name="Magnuson J.K."/>
            <person name="Mortensen U.H."/>
            <person name="Larsen T.O."/>
            <person name="Grigoriev I.V."/>
            <person name="Baker S.E."/>
            <person name="Andersen M.R."/>
            <person name="Nordberg H.P."/>
            <person name="Cantor M.N."/>
            <person name="Hua S.X."/>
        </authorList>
    </citation>
    <scope>NUCLEOTIDE SEQUENCE [LARGE SCALE GENOMIC DNA]</scope>
    <source>
        <strain evidence="3">IBT 19404</strain>
    </source>
</reference>
<sequence length="159" mass="17766">MEGKGSSHDVIIWRLCGTGQIDEPRVFPFSFFSLCCLAKPFSRAPYQRGLKWHGHSTVSTLALRLPTPPQMDGINQPGYITNPTLQRPRPSLAVSDRGEKSPRPCQTHGRTFVSARRDLSFPLQFLSFPFPFPTARRHILRSVSRGVGQEPRMTGGCTS</sequence>
<evidence type="ECO:0000313" key="2">
    <source>
        <dbReference type="EMBL" id="PLN85346.1"/>
    </source>
</evidence>
<feature type="region of interest" description="Disordered" evidence="1">
    <location>
        <begin position="79"/>
        <end position="109"/>
    </location>
</feature>
<protein>
    <submittedName>
        <fullName evidence="2">Uncharacterized protein</fullName>
    </submittedName>
</protein>
<proteinExistence type="predicted"/>
<name>A0A2J5I5V7_9EURO</name>
<dbReference type="AlphaFoldDB" id="A0A2J5I5V7"/>
<dbReference type="EMBL" id="KZ559505">
    <property type="protein sequence ID" value="PLN85346.1"/>
    <property type="molecule type" value="Genomic_DNA"/>
</dbReference>